<dbReference type="Proteomes" id="UP001060215">
    <property type="component" value="Chromosome 11"/>
</dbReference>
<evidence type="ECO:0000313" key="2">
    <source>
        <dbReference type="Proteomes" id="UP001060215"/>
    </source>
</evidence>
<comment type="caution">
    <text evidence="1">The sequence shown here is derived from an EMBL/GenBank/DDBJ whole genome shotgun (WGS) entry which is preliminary data.</text>
</comment>
<reference evidence="1 2" key="1">
    <citation type="journal article" date="2022" name="Plant J.">
        <title>Chromosome-level genome of Camellia lanceoleosa provides a valuable resource for understanding genome evolution and self-incompatibility.</title>
        <authorList>
            <person name="Gong W."/>
            <person name="Xiao S."/>
            <person name="Wang L."/>
            <person name="Liao Z."/>
            <person name="Chang Y."/>
            <person name="Mo W."/>
            <person name="Hu G."/>
            <person name="Li W."/>
            <person name="Zhao G."/>
            <person name="Zhu H."/>
            <person name="Hu X."/>
            <person name="Ji K."/>
            <person name="Xiang X."/>
            <person name="Song Q."/>
            <person name="Yuan D."/>
            <person name="Jin S."/>
            <person name="Zhang L."/>
        </authorList>
    </citation>
    <scope>NUCLEOTIDE SEQUENCE [LARGE SCALE GENOMIC DNA]</scope>
    <source>
        <strain evidence="1">SQ_2022a</strain>
    </source>
</reference>
<protein>
    <submittedName>
        <fullName evidence="1">Alpha-L-fucosidase 1</fullName>
    </submittedName>
</protein>
<keyword evidence="2" id="KW-1185">Reference proteome</keyword>
<dbReference type="EMBL" id="CM045768">
    <property type="protein sequence ID" value="KAI7984308.1"/>
    <property type="molecule type" value="Genomic_DNA"/>
</dbReference>
<evidence type="ECO:0000313" key="1">
    <source>
        <dbReference type="EMBL" id="KAI7984308.1"/>
    </source>
</evidence>
<accession>A0ACC0F863</accession>
<name>A0ACC0F863_9ERIC</name>
<organism evidence="1 2">
    <name type="scientific">Camellia lanceoleosa</name>
    <dbReference type="NCBI Taxonomy" id="1840588"/>
    <lineage>
        <taxon>Eukaryota</taxon>
        <taxon>Viridiplantae</taxon>
        <taxon>Streptophyta</taxon>
        <taxon>Embryophyta</taxon>
        <taxon>Tracheophyta</taxon>
        <taxon>Spermatophyta</taxon>
        <taxon>Magnoliopsida</taxon>
        <taxon>eudicotyledons</taxon>
        <taxon>Gunneridae</taxon>
        <taxon>Pentapetalae</taxon>
        <taxon>asterids</taxon>
        <taxon>Ericales</taxon>
        <taxon>Theaceae</taxon>
        <taxon>Camellia</taxon>
    </lineage>
</organism>
<proteinExistence type="predicted"/>
<gene>
    <name evidence="1" type="ORF">LOK49_LG15G01723</name>
</gene>
<sequence>MKIKKNTIYDNKPTLKTFKFNQLISEFTSLILFSLVSLSSSSSSPHQLKRPPPIPIIPIPTSRQLSWQLSEMALFLHFGTNTFTDSEWGTGHTDPSIFNPSALDATQWVRVAKENGFSRIILTAKHHDGFCLWPSLYTDYSVRSSPWKNGNGDVVAELAEAARSAGVQLGLYLSPWDRHEPCYGKTLEYNEFYMGQMTELLTRYGMITEVWLDGAKGEGEKDMEYFFDCWFSLIHQLQPQAVIFSDAGPDVRWVGDEAGVAAPSCWSIFNRSAAKIGDTDTEYAKGGDLFGHDWVPAECDVSIRPGWFWHASELPKSAQTILDIYYKSVGRNCLLLLNVPPNSSGLISNEDIQVLQEFTELRASIFSQNLAKNALISASSTRQGIDDSQYDSRNVLEEGMYSYWASEENQSDWMLYLEFQDPVTFNVLHVQEPIQMGQRVVEFHLDSLNEKGQWKEVTNGTTVGHKRLLRFPTVVSNQLRFVIDKSRADPLISYLAIHMDLVSTLNVSHTSNSSSYFNRSQVLQQITRNHSQIVSLSS</sequence>